<gene>
    <name evidence="1" type="ORF">EHQ58_05340</name>
</gene>
<proteinExistence type="predicted"/>
<dbReference type="Proteomes" id="UP000297693">
    <property type="component" value="Unassembled WGS sequence"/>
</dbReference>
<dbReference type="AlphaFoldDB" id="A0A4R9K6M1"/>
<evidence type="ECO:0000313" key="2">
    <source>
        <dbReference type="Proteomes" id="UP000297693"/>
    </source>
</evidence>
<organism evidence="1 2">
    <name type="scientific">Leptospira ognonensis</name>
    <dbReference type="NCBI Taxonomy" id="2484945"/>
    <lineage>
        <taxon>Bacteria</taxon>
        <taxon>Pseudomonadati</taxon>
        <taxon>Spirochaetota</taxon>
        <taxon>Spirochaetia</taxon>
        <taxon>Leptospirales</taxon>
        <taxon>Leptospiraceae</taxon>
        <taxon>Leptospira</taxon>
    </lineage>
</organism>
<reference evidence="1" key="1">
    <citation type="journal article" date="2019" name="PLoS Negl. Trop. Dis.">
        <title>Revisiting the worldwide diversity of Leptospira species in the environment.</title>
        <authorList>
            <person name="Vincent A.T."/>
            <person name="Schiettekatte O."/>
            <person name="Bourhy P."/>
            <person name="Veyrier F.J."/>
            <person name="Picardeau M."/>
        </authorList>
    </citation>
    <scope>NUCLEOTIDE SEQUENCE [LARGE SCALE GENOMIC DNA]</scope>
    <source>
        <strain evidence="1">201702476</strain>
    </source>
</reference>
<name>A0A4R9K6M1_9LEPT</name>
<accession>A0A4R9K6M1</accession>
<dbReference type="OrthoDB" id="339157at2"/>
<comment type="caution">
    <text evidence="1">The sequence shown here is derived from an EMBL/GenBank/DDBJ whole genome shotgun (WGS) entry which is preliminary data.</text>
</comment>
<sequence>MRKFLYLILFLSMTFRFSDIGMFPNNSPLINNITDAMRFDIGTEPLFADSNSWGFVRQSATWARGNSNLMDQLIAGLKKAGYFSNSNPVTQTFTNVTLDGLGSTTIRIKLNQQASPISGITSTAYTGSKSFNHFLEISKTSNTTPSLQLFFDDPNTLLGNDGALIYYRIGDWNSAQFANVGSVITESYTANESSYGTKFQAYTWKNGPENASWPSDIGRVVLTEVDSGKQLCFRSVVRFKFSKLAEISPSQTTSLNNLKSVCGGSDQIYYGLAYMQKFDSPFYTTAKASISPLTSNGTFPETICNLSSSITGAKLSYGIFDVNGFVKDNLSASEVPSTYPSPTVGGTDFMSVDEAFSRTGIDSTSVLASGKPAARQYEYTSKNYLDSLTGTEGEKLAFKTGI</sequence>
<evidence type="ECO:0000313" key="1">
    <source>
        <dbReference type="EMBL" id="TGL61206.1"/>
    </source>
</evidence>
<protein>
    <submittedName>
        <fullName evidence="1">Uncharacterized protein</fullName>
    </submittedName>
</protein>
<dbReference type="RefSeq" id="WP_135622848.1">
    <property type="nucleotide sequence ID" value="NZ_RQGD01000020.1"/>
</dbReference>
<keyword evidence="2" id="KW-1185">Reference proteome</keyword>
<dbReference type="NCBIfam" id="NF047527">
    <property type="entry name" value="LIC_12337_fam"/>
    <property type="match status" value="1"/>
</dbReference>
<dbReference type="EMBL" id="RQGD01000020">
    <property type="protein sequence ID" value="TGL61206.1"/>
    <property type="molecule type" value="Genomic_DNA"/>
</dbReference>